<dbReference type="SUPFAM" id="SSF52172">
    <property type="entry name" value="CheY-like"/>
    <property type="match status" value="1"/>
</dbReference>
<dbReference type="Gene3D" id="3.30.450.40">
    <property type="match status" value="1"/>
</dbReference>
<feature type="compositionally biased region" description="Polar residues" evidence="7">
    <location>
        <begin position="1341"/>
        <end position="1356"/>
    </location>
</feature>
<evidence type="ECO:0000256" key="6">
    <source>
        <dbReference type="PROSITE-ProRule" id="PRU00169"/>
    </source>
</evidence>
<comment type="caution">
    <text evidence="10">The sequence shown here is derived from an EMBL/GenBank/DDBJ whole genome shotgun (WGS) entry which is preliminary data.</text>
</comment>
<accession>A0A397UWS2</accession>
<dbReference type="CDD" id="cd17546">
    <property type="entry name" value="REC_hyHK_CKI1_RcsC-like"/>
    <property type="match status" value="1"/>
</dbReference>
<evidence type="ECO:0000256" key="2">
    <source>
        <dbReference type="ARBA" id="ARBA00012438"/>
    </source>
</evidence>
<dbReference type="Gene3D" id="3.40.50.2300">
    <property type="match status" value="1"/>
</dbReference>
<dbReference type="InterPro" id="IPR036097">
    <property type="entry name" value="HisK_dim/P_sf"/>
</dbReference>
<dbReference type="InterPro" id="IPR003594">
    <property type="entry name" value="HATPase_dom"/>
</dbReference>
<feature type="compositionally biased region" description="Low complexity" evidence="7">
    <location>
        <begin position="1288"/>
        <end position="1306"/>
    </location>
</feature>
<dbReference type="Pfam" id="PF01590">
    <property type="entry name" value="GAF"/>
    <property type="match status" value="1"/>
</dbReference>
<proteinExistence type="predicted"/>
<dbReference type="Gene3D" id="3.30.565.10">
    <property type="entry name" value="Histidine kinase-like ATPase, C-terminal domain"/>
    <property type="match status" value="1"/>
</dbReference>
<dbReference type="InterPro" id="IPR004358">
    <property type="entry name" value="Sig_transdc_His_kin-like_C"/>
</dbReference>
<dbReference type="InterPro" id="IPR005467">
    <property type="entry name" value="His_kinase_dom"/>
</dbReference>
<dbReference type="PRINTS" id="PR00344">
    <property type="entry name" value="BCTRLSENSOR"/>
</dbReference>
<dbReference type="GO" id="GO:0005886">
    <property type="term" value="C:plasma membrane"/>
    <property type="evidence" value="ECO:0007669"/>
    <property type="project" value="TreeGrafter"/>
</dbReference>
<feature type="domain" description="Histidine kinase" evidence="8">
    <location>
        <begin position="747"/>
        <end position="1076"/>
    </location>
</feature>
<feature type="domain" description="Response regulatory" evidence="9">
    <location>
        <begin position="1379"/>
        <end position="1565"/>
    </location>
</feature>
<dbReference type="SMART" id="SM00065">
    <property type="entry name" value="GAF"/>
    <property type="match status" value="1"/>
</dbReference>
<dbReference type="InterPro" id="IPR011006">
    <property type="entry name" value="CheY-like_superfamily"/>
</dbReference>
<dbReference type="InterPro" id="IPR003018">
    <property type="entry name" value="GAF"/>
</dbReference>
<sequence>MSSLKDPVEPSEITEFNPVSFTSPTRLTSSPLTETFTVKVQNSKLARNNVIPSIDTTLKVSKPPKEKKIRSLIANPSSYYEIGKWNALDIDSKYDSFVIPFPRRSLSLPYTKPKSIDKDKESCRSTPTGELSRCQSIDKKSIFCQDCLSIPNDFHLTSPQSIDYLSPNVSPPLKNSLLDVSSKKLHHNRAHSYTPETSSELTPLDIPQRPISTNLNLRRRSKDLDSLSFNSDDLQEFLYDYARGKFNPSSIPKKPRRLSTIKAKDGNWKFSLPASPLSEKTNHSDEFSDYYSKNSESREKSISSITSVTEENEDLLSFSDNNDNNHNNNNNNNYNNDINDNNDHNNYNYDGDDSESYDDTDSYFAPPMPPNETERRRALWRFQILNTSQDVNFTRIVRLVKEHFNVPITLISLVNTTHQWFKAENGFGCKETKREVSFCGHAILQENGDPFVVPDSLLDWRFKKNPQVIGPPYIRFYAGAPLRTKDGHNVGTLCLIDTKPREFCERMRESLKDFAKVVMRELELWADRLKLGVRNKMQASLAEYTKFCFETQVAHDKDHSENGDPIMRRCFEKAVELIKDTLDVDALYLLEMPSLSARKIRYASRLSNDFSNDFLLNSPPPELPTKNLKFLAAAGLSISTDSISTPVTTSFLTHLIQTHPRGYIFQNALPQLPTLFPNDMCSGIVVPIYDNAKNAFGFLIALTKNLSRQFEEEERVYLGNFGVNIVSEVLKRRVIVADRAKGAFISSVSHELRTPLHGILASCELMSEGHLNEAQTELLKTIQSCGTGLISIINNVLNYAKMDNNSRDYDLMHPPPVPILNSNSGNYYDTQDQNNEDFHHHHHHHNNHNHRDRVKQQKEKVDLVKILEDVAESCVVGQQMVSVIYAKNSNNNNNNDENSSPSQARRRHVCRLLNPYQSKRETGSPEVDLLMDIEPREDGWWVMAEDGAIRQMLINIVGNALKFTQQGYIHISLATVSCQREKCEQSCCQHLPPNPIDEQERVHVLFTITDTGRGIDPNFLTTHLFHPFTQEDPLQIGTGLGLSIVKLLVEKMGGKLDVESEVNVGTRVRIWLDFEKANESDTDDSEDDANVIEKKQLKRKEREIILKELQDKSVVVKGAKGKLKDVIQRSLKNWFNVKNVILEERPSKKDGDLVMILNEDLEILKTLLSESGKFCKNKSSWFNSNLIPHQDSDNINSPIIFVTSLEKHGKFREIIEHIQEEIEMNLKTKHRKVVIISKPISPRKIENAILSCFNLKLDAKILPPQIITTPPSNDDDTSSDDTLVSLQTPINTPPTKNNPFENTNNNDSQSLLHQRTPLIHADTMPEVSLSTLSSSPPSLDKFTTSTPKSRTLSVSRSLPTISNPELDISSSRSGFRSPRVLIIEDNVVNRKILSTFLKSRGIDFEEAENGAIGVQKYRNALEQKSSFGERDKKFDVVLMDIQMPVMNGNVATSEIRKLEREYTQKRQKLKQRSSLTETLKDNISRIPTGLFSNLTNSTNSFTTNIEQTDLNRSSSIQIENRSLIFALTGLAREEDKDMAFGSGVDGFLTKPVSLKTLDKVLKRWSEKGEFIEEFPEIKSPSSLLIKNDDNIKDNQDI</sequence>
<keyword evidence="3 6" id="KW-0597">Phosphoprotein</keyword>
<reference evidence="10 11" key="1">
    <citation type="submission" date="2018-06" db="EMBL/GenBank/DDBJ databases">
        <title>Comparative genomics reveals the genomic features of Rhizophagus irregularis, R. cerebriforme, R. diaphanum and Gigaspora rosea, and their symbiotic lifestyle signature.</title>
        <authorList>
            <person name="Morin E."/>
            <person name="San Clemente H."/>
            <person name="Chen E.C.H."/>
            <person name="De La Providencia I."/>
            <person name="Hainaut M."/>
            <person name="Kuo A."/>
            <person name="Kohler A."/>
            <person name="Murat C."/>
            <person name="Tang N."/>
            <person name="Roy S."/>
            <person name="Loubradou J."/>
            <person name="Henrissat B."/>
            <person name="Grigoriev I.V."/>
            <person name="Corradi N."/>
            <person name="Roux C."/>
            <person name="Martin F.M."/>
        </authorList>
    </citation>
    <scope>NUCLEOTIDE SEQUENCE [LARGE SCALE GENOMIC DNA]</scope>
    <source>
        <strain evidence="10 11">DAOM 194757</strain>
    </source>
</reference>
<keyword evidence="11" id="KW-1185">Reference proteome</keyword>
<dbReference type="SUPFAM" id="SSF55781">
    <property type="entry name" value="GAF domain-like"/>
    <property type="match status" value="1"/>
</dbReference>
<evidence type="ECO:0000256" key="3">
    <source>
        <dbReference type="ARBA" id="ARBA00022553"/>
    </source>
</evidence>
<dbReference type="GO" id="GO:0000155">
    <property type="term" value="F:phosphorelay sensor kinase activity"/>
    <property type="evidence" value="ECO:0007669"/>
    <property type="project" value="InterPro"/>
</dbReference>
<dbReference type="Gene3D" id="1.10.287.130">
    <property type="match status" value="1"/>
</dbReference>
<feature type="region of interest" description="Disordered" evidence="7">
    <location>
        <begin position="830"/>
        <end position="856"/>
    </location>
</feature>
<evidence type="ECO:0000259" key="8">
    <source>
        <dbReference type="PROSITE" id="PS50109"/>
    </source>
</evidence>
<feature type="region of interest" description="Disordered" evidence="7">
    <location>
        <begin position="274"/>
        <end position="370"/>
    </location>
</feature>
<evidence type="ECO:0000259" key="9">
    <source>
        <dbReference type="PROSITE" id="PS50110"/>
    </source>
</evidence>
<dbReference type="SMART" id="SM00388">
    <property type="entry name" value="HisKA"/>
    <property type="match status" value="1"/>
</dbReference>
<evidence type="ECO:0000256" key="5">
    <source>
        <dbReference type="ARBA" id="ARBA00022777"/>
    </source>
</evidence>
<dbReference type="Pfam" id="PF02518">
    <property type="entry name" value="HATPase_c"/>
    <property type="match status" value="1"/>
</dbReference>
<dbReference type="SMART" id="SM00448">
    <property type="entry name" value="REC"/>
    <property type="match status" value="1"/>
</dbReference>
<dbReference type="SMART" id="SM00387">
    <property type="entry name" value="HATPase_c"/>
    <property type="match status" value="1"/>
</dbReference>
<feature type="region of interest" description="Disordered" evidence="7">
    <location>
        <begin position="1327"/>
        <end position="1356"/>
    </location>
</feature>
<dbReference type="PROSITE" id="PS50110">
    <property type="entry name" value="RESPONSE_REGULATORY"/>
    <property type="match status" value="1"/>
</dbReference>
<feature type="compositionally biased region" description="Low complexity" evidence="7">
    <location>
        <begin position="1328"/>
        <end position="1339"/>
    </location>
</feature>
<keyword evidence="5" id="KW-0418">Kinase</keyword>
<dbReference type="STRING" id="44941.A0A397UWS2"/>
<gene>
    <name evidence="10" type="ORF">C2G38_2194777</name>
</gene>
<feature type="modified residue" description="4-aspartylphosphate" evidence="6">
    <location>
        <position position="1440"/>
    </location>
</feature>
<evidence type="ECO:0000313" key="10">
    <source>
        <dbReference type="EMBL" id="RIB14565.1"/>
    </source>
</evidence>
<feature type="region of interest" description="Disordered" evidence="7">
    <location>
        <begin position="1267"/>
        <end position="1309"/>
    </location>
</feature>
<dbReference type="PANTHER" id="PTHR43047">
    <property type="entry name" value="TWO-COMPONENT HISTIDINE PROTEIN KINASE"/>
    <property type="match status" value="1"/>
</dbReference>
<protein>
    <recommendedName>
        <fullName evidence="2">histidine kinase</fullName>
        <ecNumber evidence="2">2.7.13.3</ecNumber>
    </recommendedName>
</protein>
<dbReference type="CDD" id="cd00082">
    <property type="entry name" value="HisKA"/>
    <property type="match status" value="1"/>
</dbReference>
<dbReference type="SUPFAM" id="SSF47384">
    <property type="entry name" value="Homodimeric domain of signal transducing histidine kinase"/>
    <property type="match status" value="1"/>
</dbReference>
<dbReference type="Proteomes" id="UP000266673">
    <property type="component" value="Unassembled WGS sequence"/>
</dbReference>
<dbReference type="PROSITE" id="PS50109">
    <property type="entry name" value="HIS_KIN"/>
    <property type="match status" value="1"/>
</dbReference>
<dbReference type="PANTHER" id="PTHR43047:SF72">
    <property type="entry name" value="OSMOSENSING HISTIDINE PROTEIN KINASE SLN1"/>
    <property type="match status" value="1"/>
</dbReference>
<feature type="region of interest" description="Disordered" evidence="7">
    <location>
        <begin position="1"/>
        <end position="26"/>
    </location>
</feature>
<keyword evidence="4" id="KW-0808">Transferase</keyword>
<dbReference type="SUPFAM" id="SSF55874">
    <property type="entry name" value="ATPase domain of HSP90 chaperone/DNA topoisomerase II/histidine kinase"/>
    <property type="match status" value="1"/>
</dbReference>
<dbReference type="OrthoDB" id="21225at2759"/>
<evidence type="ECO:0000256" key="4">
    <source>
        <dbReference type="ARBA" id="ARBA00022679"/>
    </source>
</evidence>
<evidence type="ECO:0000256" key="1">
    <source>
        <dbReference type="ARBA" id="ARBA00000085"/>
    </source>
</evidence>
<feature type="compositionally biased region" description="Low complexity" evidence="7">
    <location>
        <begin position="320"/>
        <end position="349"/>
    </location>
</feature>
<organism evidence="10 11">
    <name type="scientific">Gigaspora rosea</name>
    <dbReference type="NCBI Taxonomy" id="44941"/>
    <lineage>
        <taxon>Eukaryota</taxon>
        <taxon>Fungi</taxon>
        <taxon>Fungi incertae sedis</taxon>
        <taxon>Mucoromycota</taxon>
        <taxon>Glomeromycotina</taxon>
        <taxon>Glomeromycetes</taxon>
        <taxon>Diversisporales</taxon>
        <taxon>Gigasporaceae</taxon>
        <taxon>Gigaspora</taxon>
    </lineage>
</organism>
<dbReference type="InterPro" id="IPR001789">
    <property type="entry name" value="Sig_transdc_resp-reg_receiver"/>
</dbReference>
<dbReference type="EMBL" id="QKWP01000819">
    <property type="protein sequence ID" value="RIB14565.1"/>
    <property type="molecule type" value="Genomic_DNA"/>
</dbReference>
<dbReference type="EC" id="2.7.13.3" evidence="2"/>
<comment type="catalytic activity">
    <reaction evidence="1">
        <text>ATP + protein L-histidine = ADP + protein N-phospho-L-histidine.</text>
        <dbReference type="EC" id="2.7.13.3"/>
    </reaction>
</comment>
<feature type="compositionally biased region" description="Acidic residues" evidence="7">
    <location>
        <begin position="350"/>
        <end position="361"/>
    </location>
</feature>
<feature type="compositionally biased region" description="Basic residues" evidence="7">
    <location>
        <begin position="840"/>
        <end position="853"/>
    </location>
</feature>
<evidence type="ECO:0000256" key="7">
    <source>
        <dbReference type="SAM" id="MobiDB-lite"/>
    </source>
</evidence>
<dbReference type="InterPro" id="IPR003661">
    <property type="entry name" value="HisK_dim/P_dom"/>
</dbReference>
<dbReference type="GO" id="GO:0009927">
    <property type="term" value="F:histidine phosphotransfer kinase activity"/>
    <property type="evidence" value="ECO:0007669"/>
    <property type="project" value="TreeGrafter"/>
</dbReference>
<evidence type="ECO:0000313" key="11">
    <source>
        <dbReference type="Proteomes" id="UP000266673"/>
    </source>
</evidence>
<dbReference type="InterPro" id="IPR029016">
    <property type="entry name" value="GAF-like_dom_sf"/>
</dbReference>
<name>A0A397UWS2_9GLOM</name>
<dbReference type="Pfam" id="PF00072">
    <property type="entry name" value="Response_reg"/>
    <property type="match status" value="1"/>
</dbReference>
<dbReference type="InterPro" id="IPR036890">
    <property type="entry name" value="HATPase_C_sf"/>
</dbReference>
<dbReference type="Pfam" id="PF00512">
    <property type="entry name" value="HisKA"/>
    <property type="match status" value="1"/>
</dbReference>